<dbReference type="PANTHER" id="PTHR39335:SF1">
    <property type="entry name" value="BLL4220 PROTEIN"/>
    <property type="match status" value="1"/>
</dbReference>
<gene>
    <name evidence="2" type="ORF">QE417_002732</name>
</gene>
<feature type="signal peptide" evidence="1">
    <location>
        <begin position="1"/>
        <end position="22"/>
    </location>
</feature>
<feature type="chain" id="PRO_5045331920" evidence="1">
    <location>
        <begin position="23"/>
        <end position="287"/>
    </location>
</feature>
<sequence length="287" mass="31107">MKFIKLNCRIMAVAIMIMTSFASCSKDNTSTDNNTPAAVTGVKLSSSANFGNIITDNNGRALYFFSIDANGSSGCADGCAVVWPVFYKENPSIGTGLAATDFGVITRADGSKQTTYKGWPLYYYQNDAKAGDVNGDKVGNTWFVAKADYTVMLANAQLVGHLGVQYNSQLQPGQGITQFITDAAGRTLYAFSPDKFNKNTFTRADFSNNAVWPIYETATVMSIPSILDKTQFAIIDVFGKKQLTYKGWPLYYFGNDLMVRGSTKGVSFPAPGVWPITNTTTVTASVQ</sequence>
<keyword evidence="1" id="KW-0732">Signal</keyword>
<dbReference type="PANTHER" id="PTHR39335">
    <property type="entry name" value="BLL4220 PROTEIN"/>
    <property type="match status" value="1"/>
</dbReference>
<reference evidence="3" key="1">
    <citation type="submission" date="2023-07" db="EMBL/GenBank/DDBJ databases">
        <title>Functional and genomic diversity of the sorghum phyllosphere microbiome.</title>
        <authorList>
            <person name="Shade A."/>
        </authorList>
    </citation>
    <scope>NUCLEOTIDE SEQUENCE [LARGE SCALE GENOMIC DNA]</scope>
    <source>
        <strain evidence="3">SORGH_AS_0422</strain>
    </source>
</reference>
<comment type="caution">
    <text evidence="2">The sequence shown here is derived from an EMBL/GenBank/DDBJ whole genome shotgun (WGS) entry which is preliminary data.</text>
</comment>
<dbReference type="EMBL" id="JAVLVU010000001">
    <property type="protein sequence ID" value="MDT3403660.1"/>
    <property type="molecule type" value="Genomic_DNA"/>
</dbReference>
<keyword evidence="3" id="KW-1185">Reference proteome</keyword>
<proteinExistence type="predicted"/>
<accession>A0ABU3GVH3</accession>
<evidence type="ECO:0000256" key="1">
    <source>
        <dbReference type="SAM" id="SignalP"/>
    </source>
</evidence>
<protein>
    <submittedName>
        <fullName evidence="2">Lipoprotein with Yx(FWY)xxD motif</fullName>
    </submittedName>
</protein>
<dbReference type="RefSeq" id="WP_311950832.1">
    <property type="nucleotide sequence ID" value="NZ_JAVLVU010000001.1"/>
</dbReference>
<keyword evidence="2" id="KW-0449">Lipoprotein</keyword>
<dbReference type="Proteomes" id="UP001258315">
    <property type="component" value="Unassembled WGS sequence"/>
</dbReference>
<dbReference type="PROSITE" id="PS51257">
    <property type="entry name" value="PROKAR_LIPOPROTEIN"/>
    <property type="match status" value="1"/>
</dbReference>
<dbReference type="Pfam" id="PF03640">
    <property type="entry name" value="Lipoprotein_15"/>
    <property type="match status" value="3"/>
</dbReference>
<organism evidence="2 3">
    <name type="scientific">Mucilaginibacter terrae</name>
    <dbReference type="NCBI Taxonomy" id="1955052"/>
    <lineage>
        <taxon>Bacteria</taxon>
        <taxon>Pseudomonadati</taxon>
        <taxon>Bacteroidota</taxon>
        <taxon>Sphingobacteriia</taxon>
        <taxon>Sphingobacteriales</taxon>
        <taxon>Sphingobacteriaceae</taxon>
        <taxon>Mucilaginibacter</taxon>
    </lineage>
</organism>
<evidence type="ECO:0000313" key="2">
    <source>
        <dbReference type="EMBL" id="MDT3403660.1"/>
    </source>
</evidence>
<name>A0ABU3GVH3_9SPHI</name>
<evidence type="ECO:0000313" key="3">
    <source>
        <dbReference type="Proteomes" id="UP001258315"/>
    </source>
</evidence>
<dbReference type="InterPro" id="IPR005297">
    <property type="entry name" value="Lipoprotein_repeat"/>
</dbReference>